<dbReference type="Proteomes" id="UP001292094">
    <property type="component" value="Unassembled WGS sequence"/>
</dbReference>
<dbReference type="AlphaFoldDB" id="A0AAE1NM56"/>
<protein>
    <submittedName>
        <fullName evidence="1">Uncharacterized protein</fullName>
    </submittedName>
</protein>
<organism evidence="1 2">
    <name type="scientific">Petrolisthes manimaculis</name>
    <dbReference type="NCBI Taxonomy" id="1843537"/>
    <lineage>
        <taxon>Eukaryota</taxon>
        <taxon>Metazoa</taxon>
        <taxon>Ecdysozoa</taxon>
        <taxon>Arthropoda</taxon>
        <taxon>Crustacea</taxon>
        <taxon>Multicrustacea</taxon>
        <taxon>Malacostraca</taxon>
        <taxon>Eumalacostraca</taxon>
        <taxon>Eucarida</taxon>
        <taxon>Decapoda</taxon>
        <taxon>Pleocyemata</taxon>
        <taxon>Anomura</taxon>
        <taxon>Galatheoidea</taxon>
        <taxon>Porcellanidae</taxon>
        <taxon>Petrolisthes</taxon>
    </lineage>
</organism>
<sequence>MKRGVVERGQNGTGMKIGVVGRVTEMGTGMRIGVVVEGDKRWGQMRIGVERVTDWDRYEDRCGGEGTEWDRDEDRCGGDKGEGCGVLRRQEDMGRGMMEVMMEEDDGNEGMVTLVVEGSFV</sequence>
<keyword evidence="2" id="KW-1185">Reference proteome</keyword>
<accession>A0AAE1NM56</accession>
<proteinExistence type="predicted"/>
<name>A0AAE1NM56_9EUCA</name>
<evidence type="ECO:0000313" key="2">
    <source>
        <dbReference type="Proteomes" id="UP001292094"/>
    </source>
</evidence>
<reference evidence="1" key="1">
    <citation type="submission" date="2023-11" db="EMBL/GenBank/DDBJ databases">
        <title>Genome assemblies of two species of porcelain crab, Petrolisthes cinctipes and Petrolisthes manimaculis (Anomura: Porcellanidae).</title>
        <authorList>
            <person name="Angst P."/>
        </authorList>
    </citation>
    <scope>NUCLEOTIDE SEQUENCE</scope>
    <source>
        <strain evidence="1">PB745_02</strain>
        <tissue evidence="1">Gill</tissue>
    </source>
</reference>
<comment type="caution">
    <text evidence="1">The sequence shown here is derived from an EMBL/GenBank/DDBJ whole genome shotgun (WGS) entry which is preliminary data.</text>
</comment>
<gene>
    <name evidence="1" type="ORF">Pmani_035219</name>
</gene>
<evidence type="ECO:0000313" key="1">
    <source>
        <dbReference type="EMBL" id="KAK4291983.1"/>
    </source>
</evidence>
<dbReference type="EMBL" id="JAWZYT010004982">
    <property type="protein sequence ID" value="KAK4291983.1"/>
    <property type="molecule type" value="Genomic_DNA"/>
</dbReference>